<dbReference type="Pfam" id="PF00400">
    <property type="entry name" value="WD40"/>
    <property type="match status" value="2"/>
</dbReference>
<evidence type="ECO:0000313" key="2">
    <source>
        <dbReference type="EMBL" id="CAD8212636.1"/>
    </source>
</evidence>
<dbReference type="OrthoDB" id="674604at2759"/>
<dbReference type="PANTHER" id="PTHR19920:SF0">
    <property type="entry name" value="CYTOSOLIC IRON-SULFUR PROTEIN ASSEMBLY PROTEIN CIAO1-RELATED"/>
    <property type="match status" value="1"/>
</dbReference>
<dbReference type="EMBL" id="CAJJDO010000170">
    <property type="protein sequence ID" value="CAD8212636.1"/>
    <property type="molecule type" value="Genomic_DNA"/>
</dbReference>
<dbReference type="GO" id="GO:0016226">
    <property type="term" value="P:iron-sulfur cluster assembly"/>
    <property type="evidence" value="ECO:0007669"/>
    <property type="project" value="TreeGrafter"/>
</dbReference>
<name>A0A8S1YDU2_9CILI</name>
<reference evidence="2" key="1">
    <citation type="submission" date="2021-01" db="EMBL/GenBank/DDBJ databases">
        <authorList>
            <consortium name="Genoscope - CEA"/>
            <person name="William W."/>
        </authorList>
    </citation>
    <scope>NUCLEOTIDE SEQUENCE</scope>
</reference>
<evidence type="ECO:0008006" key="4">
    <source>
        <dbReference type="Google" id="ProtNLM"/>
    </source>
</evidence>
<feature type="repeat" description="WD" evidence="1">
    <location>
        <begin position="295"/>
        <end position="336"/>
    </location>
</feature>
<dbReference type="SMART" id="SM00320">
    <property type="entry name" value="WD40"/>
    <property type="match status" value="4"/>
</dbReference>
<dbReference type="Proteomes" id="UP000689195">
    <property type="component" value="Unassembled WGS sequence"/>
</dbReference>
<keyword evidence="3" id="KW-1185">Reference proteome</keyword>
<evidence type="ECO:0000256" key="1">
    <source>
        <dbReference type="PROSITE-ProRule" id="PRU00221"/>
    </source>
</evidence>
<accession>A0A8S1YDU2</accession>
<feature type="repeat" description="WD" evidence="1">
    <location>
        <begin position="250"/>
        <end position="282"/>
    </location>
</feature>
<evidence type="ECO:0000313" key="3">
    <source>
        <dbReference type="Proteomes" id="UP000689195"/>
    </source>
</evidence>
<dbReference type="InterPro" id="IPR001680">
    <property type="entry name" value="WD40_rpt"/>
</dbReference>
<keyword evidence="1" id="KW-0853">WD repeat</keyword>
<dbReference type="PROSITE" id="PS50082">
    <property type="entry name" value="WD_REPEATS_2"/>
    <property type="match status" value="2"/>
</dbReference>
<proteinExistence type="predicted"/>
<organism evidence="2 3">
    <name type="scientific">Paramecium pentaurelia</name>
    <dbReference type="NCBI Taxonomy" id="43138"/>
    <lineage>
        <taxon>Eukaryota</taxon>
        <taxon>Sar</taxon>
        <taxon>Alveolata</taxon>
        <taxon>Ciliophora</taxon>
        <taxon>Intramacronucleata</taxon>
        <taxon>Oligohymenophorea</taxon>
        <taxon>Peniculida</taxon>
        <taxon>Parameciidae</taxon>
        <taxon>Paramecium</taxon>
    </lineage>
</organism>
<protein>
    <recommendedName>
        <fullName evidence="4">WD40-repeat-containing domain</fullName>
    </recommendedName>
</protein>
<dbReference type="GO" id="GO:0097361">
    <property type="term" value="C:cytosolic [4Fe-4S] assembly targeting complex"/>
    <property type="evidence" value="ECO:0007669"/>
    <property type="project" value="TreeGrafter"/>
</dbReference>
<gene>
    <name evidence="2" type="ORF">PPENT_87.1.T1700010</name>
</gene>
<sequence>MFKPQMIENEKDFYCYNNHEQAAHMVVLDPKLDKKKRLLCTQCIEHFKSDGKTIGLKEIIQIIENIIEKRLSNQEKITQSTVQQLKICTRSIQELKAQFMKLFDFLINIAEDWTQNLLAQIQQSKLYSFYDELDSFIKSQNDINNSNITFINNINKYWMTKLYENLDQYIKNKDKVNFKEIKQQFNKIICSNQSQKSEIQLQLIDQSVKQRQRCQAIVFDPSGSIMVSTQQSDIIVWSFLNGTITSIQTLQGHTDWIQCLVQSRKQNSFVSGAMDSKIRCWKQYDSTNWISSQPYQQHKDCVRCIILNSNEDLLFSGSNDKSIKLWKVDFNQNILTYMYSLDKHDNSVIALSLNQSETQLVSCAKDKNQIIIWERREQNKYKFKYFVKQSIQDQGKKVLFIKDYQFIWITGGEQIDKFYVFELKQGIFQENQEKTIQFITNNQIVDEYHFPMIYNKERNFIIVRHKTYIYIIREMKDGKFKIVDQLNCETYDIYGTITNNGQYLVFWDGKNEGYSTYEL</sequence>
<dbReference type="PROSITE" id="PS50294">
    <property type="entry name" value="WD_REPEATS_REGION"/>
    <property type="match status" value="1"/>
</dbReference>
<dbReference type="PANTHER" id="PTHR19920">
    <property type="entry name" value="WD40 PROTEIN CIAO1"/>
    <property type="match status" value="1"/>
</dbReference>
<comment type="caution">
    <text evidence="2">The sequence shown here is derived from an EMBL/GenBank/DDBJ whole genome shotgun (WGS) entry which is preliminary data.</text>
</comment>
<dbReference type="AlphaFoldDB" id="A0A8S1YDU2"/>